<comment type="caution">
    <text evidence="5">The sequence shown here is derived from an EMBL/GenBank/DDBJ whole genome shotgun (WGS) entry which is preliminary data.</text>
</comment>
<dbReference type="PRINTS" id="PR00598">
    <property type="entry name" value="HTHMARR"/>
</dbReference>
<evidence type="ECO:0000256" key="3">
    <source>
        <dbReference type="ARBA" id="ARBA00023163"/>
    </source>
</evidence>
<dbReference type="Gene3D" id="1.10.10.10">
    <property type="entry name" value="Winged helix-like DNA-binding domain superfamily/Winged helix DNA-binding domain"/>
    <property type="match status" value="1"/>
</dbReference>
<dbReference type="Proteomes" id="UP000759443">
    <property type="component" value="Unassembled WGS sequence"/>
</dbReference>
<dbReference type="InterPro" id="IPR023187">
    <property type="entry name" value="Tscrpt_reg_MarR-type_CS"/>
</dbReference>
<dbReference type="PROSITE" id="PS01117">
    <property type="entry name" value="HTH_MARR_1"/>
    <property type="match status" value="1"/>
</dbReference>
<keyword evidence="6" id="KW-1185">Reference proteome</keyword>
<dbReference type="Pfam" id="PF01047">
    <property type="entry name" value="MarR"/>
    <property type="match status" value="1"/>
</dbReference>
<keyword evidence="3" id="KW-0804">Transcription</keyword>
<reference evidence="5 6" key="1">
    <citation type="submission" date="2021-03" db="EMBL/GenBank/DDBJ databases">
        <title>Genomic Encyclopedia of Type Strains, Phase IV (KMG-IV): sequencing the most valuable type-strain genomes for metagenomic binning, comparative biology and taxonomic classification.</title>
        <authorList>
            <person name="Goeker M."/>
        </authorList>
    </citation>
    <scope>NUCLEOTIDE SEQUENCE [LARGE SCALE GENOMIC DNA]</scope>
    <source>
        <strain evidence="5 6">DSM 21600</strain>
    </source>
</reference>
<evidence type="ECO:0000256" key="1">
    <source>
        <dbReference type="ARBA" id="ARBA00023015"/>
    </source>
</evidence>
<dbReference type="InterPro" id="IPR000835">
    <property type="entry name" value="HTH_MarR-typ"/>
</dbReference>
<evidence type="ECO:0000256" key="2">
    <source>
        <dbReference type="ARBA" id="ARBA00023125"/>
    </source>
</evidence>
<dbReference type="SMART" id="SM00347">
    <property type="entry name" value="HTH_MARR"/>
    <property type="match status" value="1"/>
</dbReference>
<dbReference type="SUPFAM" id="SSF46785">
    <property type="entry name" value="Winged helix' DNA-binding domain"/>
    <property type="match status" value="1"/>
</dbReference>
<feature type="domain" description="HTH marR-type" evidence="4">
    <location>
        <begin position="7"/>
        <end position="139"/>
    </location>
</feature>
<dbReference type="PANTHER" id="PTHR42756">
    <property type="entry name" value="TRANSCRIPTIONAL REGULATOR, MARR"/>
    <property type="match status" value="1"/>
</dbReference>
<evidence type="ECO:0000259" key="4">
    <source>
        <dbReference type="PROSITE" id="PS50995"/>
    </source>
</evidence>
<proteinExistence type="predicted"/>
<dbReference type="InterPro" id="IPR036390">
    <property type="entry name" value="WH_DNA-bd_sf"/>
</dbReference>
<sequence>MSRQELQRDVIYELTGFTRKLRARFDAIVAEKGLTLARARLLHSVSQTDAMTQRELAAVLDIETPTLVRLLDSMEQQGLIERRICETDRRIKQISLTEDGMVSAAKTNVLIADFRADMMRELSDKELATLRRLTQRMTAGLLAASGEGRDHGE</sequence>
<name>A0ABS4DYJ9_9HYPH</name>
<dbReference type="RefSeq" id="WP_209944818.1">
    <property type="nucleotide sequence ID" value="NZ_JAGGJU010000005.1"/>
</dbReference>
<evidence type="ECO:0000313" key="5">
    <source>
        <dbReference type="EMBL" id="MBP1850768.1"/>
    </source>
</evidence>
<dbReference type="PROSITE" id="PS50995">
    <property type="entry name" value="HTH_MARR_2"/>
    <property type="match status" value="1"/>
</dbReference>
<dbReference type="EMBL" id="JAGGJU010000005">
    <property type="protein sequence ID" value="MBP1850768.1"/>
    <property type="molecule type" value="Genomic_DNA"/>
</dbReference>
<dbReference type="PANTHER" id="PTHR42756:SF1">
    <property type="entry name" value="TRANSCRIPTIONAL REPRESSOR OF EMRAB OPERON"/>
    <property type="match status" value="1"/>
</dbReference>
<evidence type="ECO:0000313" key="6">
    <source>
        <dbReference type="Proteomes" id="UP000759443"/>
    </source>
</evidence>
<accession>A0ABS4DYJ9</accession>
<keyword evidence="1" id="KW-0805">Transcription regulation</keyword>
<protein>
    <submittedName>
        <fullName evidence="5">MarR family transcriptional regulator for hemolysin</fullName>
    </submittedName>
</protein>
<keyword evidence="2" id="KW-0238">DNA-binding</keyword>
<organism evidence="5 6">
    <name type="scientific">Rhizobium halophytocola</name>
    <dbReference type="NCBI Taxonomy" id="735519"/>
    <lineage>
        <taxon>Bacteria</taxon>
        <taxon>Pseudomonadati</taxon>
        <taxon>Pseudomonadota</taxon>
        <taxon>Alphaproteobacteria</taxon>
        <taxon>Hyphomicrobiales</taxon>
        <taxon>Rhizobiaceae</taxon>
        <taxon>Rhizobium/Agrobacterium group</taxon>
        <taxon>Rhizobium</taxon>
    </lineage>
</organism>
<gene>
    <name evidence="5" type="ORF">J2Z17_002205</name>
</gene>
<dbReference type="InterPro" id="IPR036388">
    <property type="entry name" value="WH-like_DNA-bd_sf"/>
</dbReference>